<evidence type="ECO:0000313" key="11">
    <source>
        <dbReference type="Proteomes" id="UP001634007"/>
    </source>
</evidence>
<feature type="domain" description="HTH myb-type" evidence="9">
    <location>
        <begin position="131"/>
        <end position="186"/>
    </location>
</feature>
<dbReference type="InterPro" id="IPR006447">
    <property type="entry name" value="Myb_dom_plants"/>
</dbReference>
<evidence type="ECO:0000313" key="10">
    <source>
        <dbReference type="EMBL" id="KAL3735909.1"/>
    </source>
</evidence>
<feature type="region of interest" description="Disordered" evidence="6">
    <location>
        <begin position="204"/>
        <end position="259"/>
    </location>
</feature>
<feature type="compositionally biased region" description="Low complexity" evidence="6">
    <location>
        <begin position="94"/>
        <end position="107"/>
    </location>
</feature>
<dbReference type="FunFam" id="1.10.10.60:FF:000009">
    <property type="entry name" value="transcription factor MYB1R1"/>
    <property type="match status" value="1"/>
</dbReference>
<dbReference type="PROSITE" id="PS51294">
    <property type="entry name" value="HTH_MYB"/>
    <property type="match status" value="1"/>
</dbReference>
<dbReference type="GO" id="GO:0006355">
    <property type="term" value="P:regulation of DNA-templated transcription"/>
    <property type="evidence" value="ECO:0007669"/>
    <property type="project" value="UniProtKB-ARBA"/>
</dbReference>
<reference evidence="10 11" key="1">
    <citation type="submission" date="2024-11" db="EMBL/GenBank/DDBJ databases">
        <title>Chromosome-level genome assembly of Eucalyptus globulus Labill. provides insights into its genome evolution.</title>
        <authorList>
            <person name="Li X."/>
        </authorList>
    </citation>
    <scope>NUCLEOTIDE SEQUENCE [LARGE SCALE GENOMIC DNA]</scope>
    <source>
        <strain evidence="10">CL2024</strain>
        <tissue evidence="10">Fresh tender leaves</tissue>
    </source>
</reference>
<dbReference type="PROSITE" id="PS51293">
    <property type="entry name" value="SANT"/>
    <property type="match status" value="1"/>
</dbReference>
<feature type="compositionally biased region" description="Basic and acidic residues" evidence="6">
    <location>
        <begin position="239"/>
        <end position="252"/>
    </location>
</feature>
<sequence>MTRRCSHCCNKGHNSRTCPVRGGGGGGDGGGAAAAPSSSSPSTSSSGAAAAAAAASASASGGGVKLFGVRLTDGSIMKKSASVGCLSAAHYHSSSSAAASPNPGSSPIDGSDGYLSDDPAPGSRSSNRRVERKKGNPWTEEEHRRFLIGLQKLGKGDWRGIARDFVTTRTPTQVASHAQKYYIRQSNAGRRKRRSSLFDMAPDMATADQPSHPEETFLPPLVRLNDDTNSTTSTSMGLDLERTPMETSHPETSEGGGDVAMESTDQVPLVPCYFPYYLPLPFAMWPPNMAPPEDGRVAETSHHRVLKPIPVIPKEPLNIDQIVGMSQLSLAENEPAPLSLKFLGETSRQSAFIKAPSSVNESDLDNCKGGATQAA</sequence>
<evidence type="ECO:0000256" key="5">
    <source>
        <dbReference type="ARBA" id="ARBA00023242"/>
    </source>
</evidence>
<feature type="domain" description="SANT" evidence="8">
    <location>
        <begin position="133"/>
        <end position="186"/>
    </location>
</feature>
<dbReference type="Pfam" id="PF00249">
    <property type="entry name" value="Myb_DNA-binding"/>
    <property type="match status" value="1"/>
</dbReference>
<organism evidence="10 11">
    <name type="scientific">Eucalyptus globulus</name>
    <name type="common">Tasmanian blue gum</name>
    <dbReference type="NCBI Taxonomy" id="34317"/>
    <lineage>
        <taxon>Eukaryota</taxon>
        <taxon>Viridiplantae</taxon>
        <taxon>Streptophyta</taxon>
        <taxon>Embryophyta</taxon>
        <taxon>Tracheophyta</taxon>
        <taxon>Spermatophyta</taxon>
        <taxon>Magnoliopsida</taxon>
        <taxon>eudicotyledons</taxon>
        <taxon>Gunneridae</taxon>
        <taxon>Pentapetalae</taxon>
        <taxon>rosids</taxon>
        <taxon>malvids</taxon>
        <taxon>Myrtales</taxon>
        <taxon>Myrtaceae</taxon>
        <taxon>Myrtoideae</taxon>
        <taxon>Eucalypteae</taxon>
        <taxon>Eucalyptus</taxon>
    </lineage>
</organism>
<dbReference type="InterPro" id="IPR052245">
    <property type="entry name" value="Plant_Stress_Dev_TF"/>
</dbReference>
<dbReference type="EMBL" id="JBJKBG010000006">
    <property type="protein sequence ID" value="KAL3735909.1"/>
    <property type="molecule type" value="Genomic_DNA"/>
</dbReference>
<feature type="compositionally biased region" description="Low complexity" evidence="6">
    <location>
        <begin position="33"/>
        <end position="59"/>
    </location>
</feature>
<keyword evidence="5" id="KW-0539">Nucleus</keyword>
<dbReference type="PANTHER" id="PTHR44191">
    <property type="entry name" value="TRANSCRIPTION FACTOR KUA1"/>
    <property type="match status" value="1"/>
</dbReference>
<keyword evidence="4" id="KW-0804">Transcription</keyword>
<evidence type="ECO:0000256" key="4">
    <source>
        <dbReference type="ARBA" id="ARBA00023163"/>
    </source>
</evidence>
<evidence type="ECO:0000256" key="6">
    <source>
        <dbReference type="SAM" id="MobiDB-lite"/>
    </source>
</evidence>
<evidence type="ECO:0000256" key="3">
    <source>
        <dbReference type="ARBA" id="ARBA00023125"/>
    </source>
</evidence>
<evidence type="ECO:0000256" key="2">
    <source>
        <dbReference type="ARBA" id="ARBA00023015"/>
    </source>
</evidence>
<feature type="domain" description="Myb-like" evidence="7">
    <location>
        <begin position="130"/>
        <end position="182"/>
    </location>
</feature>
<keyword evidence="11" id="KW-1185">Reference proteome</keyword>
<feature type="region of interest" description="Disordered" evidence="6">
    <location>
        <begin position="94"/>
        <end position="139"/>
    </location>
</feature>
<dbReference type="Proteomes" id="UP001634007">
    <property type="component" value="Unassembled WGS sequence"/>
</dbReference>
<feature type="compositionally biased region" description="Gly residues" evidence="6">
    <location>
        <begin position="21"/>
        <end position="32"/>
    </location>
</feature>
<dbReference type="PANTHER" id="PTHR44191:SF4">
    <property type="entry name" value="OS01G0187900 PROTEIN"/>
    <property type="match status" value="1"/>
</dbReference>
<dbReference type="Gene3D" id="1.10.10.60">
    <property type="entry name" value="Homeodomain-like"/>
    <property type="match status" value="1"/>
</dbReference>
<dbReference type="SUPFAM" id="SSF46689">
    <property type="entry name" value="Homeodomain-like"/>
    <property type="match status" value="1"/>
</dbReference>
<protein>
    <submittedName>
        <fullName evidence="10">Uncharacterized protein</fullName>
    </submittedName>
</protein>
<accession>A0ABD3KB63</accession>
<dbReference type="AlphaFoldDB" id="A0ABD3KB63"/>
<dbReference type="InterPro" id="IPR009057">
    <property type="entry name" value="Homeodomain-like_sf"/>
</dbReference>
<dbReference type="SMART" id="SM00717">
    <property type="entry name" value="SANT"/>
    <property type="match status" value="1"/>
</dbReference>
<feature type="region of interest" description="Disordered" evidence="6">
    <location>
        <begin position="13"/>
        <end position="61"/>
    </location>
</feature>
<gene>
    <name evidence="10" type="ORF">ACJRO7_024951</name>
</gene>
<dbReference type="CDD" id="cd00167">
    <property type="entry name" value="SANT"/>
    <property type="match status" value="1"/>
</dbReference>
<dbReference type="GO" id="GO:0003677">
    <property type="term" value="F:DNA binding"/>
    <property type="evidence" value="ECO:0007669"/>
    <property type="project" value="UniProtKB-KW"/>
</dbReference>
<dbReference type="InterPro" id="IPR017930">
    <property type="entry name" value="Myb_dom"/>
</dbReference>
<evidence type="ECO:0000259" key="7">
    <source>
        <dbReference type="PROSITE" id="PS50090"/>
    </source>
</evidence>
<evidence type="ECO:0000259" key="8">
    <source>
        <dbReference type="PROSITE" id="PS51293"/>
    </source>
</evidence>
<comment type="caution">
    <text evidence="10">The sequence shown here is derived from an EMBL/GenBank/DDBJ whole genome shotgun (WGS) entry which is preliminary data.</text>
</comment>
<name>A0ABD3KB63_EUCGL</name>
<evidence type="ECO:0000259" key="9">
    <source>
        <dbReference type="PROSITE" id="PS51294"/>
    </source>
</evidence>
<keyword evidence="2" id="KW-0805">Transcription regulation</keyword>
<dbReference type="InterPro" id="IPR001005">
    <property type="entry name" value="SANT/Myb"/>
</dbReference>
<dbReference type="InterPro" id="IPR017884">
    <property type="entry name" value="SANT_dom"/>
</dbReference>
<keyword evidence="3" id="KW-0238">DNA-binding</keyword>
<evidence type="ECO:0000256" key="1">
    <source>
        <dbReference type="ARBA" id="ARBA00004123"/>
    </source>
</evidence>
<dbReference type="GO" id="GO:0005634">
    <property type="term" value="C:nucleus"/>
    <property type="evidence" value="ECO:0007669"/>
    <property type="project" value="UniProtKB-SubCell"/>
</dbReference>
<comment type="subcellular location">
    <subcellularLocation>
        <location evidence="1">Nucleus</location>
    </subcellularLocation>
</comment>
<dbReference type="NCBIfam" id="TIGR01557">
    <property type="entry name" value="myb_SHAQKYF"/>
    <property type="match status" value="1"/>
</dbReference>
<dbReference type="PROSITE" id="PS50090">
    <property type="entry name" value="MYB_LIKE"/>
    <property type="match status" value="1"/>
</dbReference>
<proteinExistence type="predicted"/>